<dbReference type="SUPFAM" id="SSF53335">
    <property type="entry name" value="S-adenosyl-L-methionine-dependent methyltransferases"/>
    <property type="match status" value="1"/>
</dbReference>
<evidence type="ECO:0000256" key="4">
    <source>
        <dbReference type="PROSITE-ProRule" id="PRU01016"/>
    </source>
</evidence>
<keyword evidence="2 4" id="KW-0808">Transferase</keyword>
<accession>A0A2K3D1P5</accession>
<comment type="similarity">
    <text evidence="4">Belongs to the class I-like SAM-binding methyltransferase superfamily. C5-methyltransferase family.</text>
</comment>
<evidence type="ECO:0008006" key="8">
    <source>
        <dbReference type="Google" id="ProtNLM"/>
    </source>
</evidence>
<dbReference type="Proteomes" id="UP000006906">
    <property type="component" value="Chromosome 12"/>
</dbReference>
<evidence type="ECO:0000256" key="3">
    <source>
        <dbReference type="ARBA" id="ARBA00022691"/>
    </source>
</evidence>
<feature type="compositionally biased region" description="Basic residues" evidence="5">
    <location>
        <begin position="566"/>
        <end position="578"/>
    </location>
</feature>
<dbReference type="PANTHER" id="PTHR46098">
    <property type="entry name" value="TRNA (CYTOSINE(38)-C(5))-METHYLTRANSFERASE"/>
    <property type="match status" value="1"/>
</dbReference>
<dbReference type="Pfam" id="PF00145">
    <property type="entry name" value="DNA_methylase"/>
    <property type="match status" value="1"/>
</dbReference>
<keyword evidence="7" id="KW-1185">Reference proteome</keyword>
<evidence type="ECO:0000256" key="5">
    <source>
        <dbReference type="SAM" id="MobiDB-lite"/>
    </source>
</evidence>
<dbReference type="STRING" id="3055.A0A2K3D1P5"/>
<dbReference type="Gene3D" id="3.90.120.10">
    <property type="entry name" value="DNA Methylase, subunit A, domain 2"/>
    <property type="match status" value="2"/>
</dbReference>
<proteinExistence type="inferred from homology"/>
<dbReference type="InParanoid" id="A0A2K3D1P5"/>
<feature type="compositionally biased region" description="Polar residues" evidence="5">
    <location>
        <begin position="29"/>
        <end position="39"/>
    </location>
</feature>
<dbReference type="GO" id="GO:0008168">
    <property type="term" value="F:methyltransferase activity"/>
    <property type="evidence" value="ECO:0007669"/>
    <property type="project" value="UniProtKB-KW"/>
</dbReference>
<dbReference type="InterPro" id="IPR001525">
    <property type="entry name" value="C5_MeTfrase"/>
</dbReference>
<gene>
    <name evidence="6" type="ORF">CHLRE_12g484600v5</name>
</gene>
<feature type="region of interest" description="Disordered" evidence="5">
    <location>
        <begin position="502"/>
        <end position="524"/>
    </location>
</feature>
<dbReference type="FunCoup" id="A0A2K3D1P5">
    <property type="interactions" value="1374"/>
</dbReference>
<feature type="region of interest" description="Disordered" evidence="5">
    <location>
        <begin position="379"/>
        <end position="419"/>
    </location>
</feature>
<feature type="compositionally biased region" description="Basic residues" evidence="5">
    <location>
        <begin position="15"/>
        <end position="24"/>
    </location>
</feature>
<dbReference type="InterPro" id="IPR029063">
    <property type="entry name" value="SAM-dependent_MTases_sf"/>
</dbReference>
<sequence>MTALRPCSSRPPIPRPRRLTRRAFPRSSSQCSPHQTASYTRQTASAPAMAAPQAACRSTAMATAGDTQAAASNSSGTGTSTGGANDGGVVRILDLYSGVGCLHAALGRPGVLPPGCTQVQVAAAVDINTAANAVYAVEHGTEPRALDLTRVTAAQLDALCADVWLLTPPCQPYTTTTNARRKDTADPRAASLLHLASVLPSMRRPPSRLLLENVPGFAGSHSRRVLAAALAGCGYGLQEFLVSPHQLGVPYSRPRYFALAVRRPLRLPRRYDCSAGPVPHPPLLTPQRDTGAEPGAGGEEAELESRWAGVYDAGPRRAGDHGGSSSGCSSGNAGAAGQVPGPRRPLATPVHTPAPLSLFLQSAAPGQAALAAAAIATAANLGDGTPPPPPHEPQPPQPGAAGAHGEAAGAGGLAGDESDPWVSHAVPAALLGRFWRVLDVVTPTATYSNCFTKHYADNALGAGSVLATEEFAAAYTRRDARGRLHFFVPPPLPPGLGIAVAPAKPRRRREGDEGRSGVGGGGAEAGPGTCMSGVASLAHACSAPAAMSPTPPGGAPMPVAFRLRPPHSRAQAHGRKRSRPSDEDEDEDEDEDCEQGRGRGQERERELEAVVVGLRFFTPEEVAALHGLPQGWAARAAAAGVGAARQQYALLGNGLSVDVAAHLLQYLFAAEEGEAAGEGEEQA</sequence>
<feature type="region of interest" description="Disordered" evidence="5">
    <location>
        <begin position="270"/>
        <end position="350"/>
    </location>
</feature>
<dbReference type="KEGG" id="cre:CHLRE_12g484600v5"/>
<feature type="region of interest" description="Disordered" evidence="5">
    <location>
        <begin position="1"/>
        <end position="46"/>
    </location>
</feature>
<dbReference type="PROSITE" id="PS51679">
    <property type="entry name" value="SAM_MT_C5"/>
    <property type="match status" value="1"/>
</dbReference>
<dbReference type="GeneID" id="5728714"/>
<dbReference type="GO" id="GO:0032259">
    <property type="term" value="P:methylation"/>
    <property type="evidence" value="ECO:0007669"/>
    <property type="project" value="UniProtKB-KW"/>
</dbReference>
<dbReference type="InterPro" id="IPR050750">
    <property type="entry name" value="C5-MTase"/>
</dbReference>
<feature type="compositionally biased region" description="Pro residues" evidence="5">
    <location>
        <begin position="385"/>
        <end position="398"/>
    </location>
</feature>
<dbReference type="AlphaFoldDB" id="A0A2K3D1P5"/>
<evidence type="ECO:0000313" key="6">
    <source>
        <dbReference type="EMBL" id="PNW74452.1"/>
    </source>
</evidence>
<feature type="compositionally biased region" description="Basic and acidic residues" evidence="5">
    <location>
        <begin position="594"/>
        <end position="605"/>
    </location>
</feature>
<protein>
    <recommendedName>
        <fullName evidence="8">DNA methyltransferase</fullName>
    </recommendedName>
</protein>
<dbReference type="GO" id="GO:0005634">
    <property type="term" value="C:nucleus"/>
    <property type="evidence" value="ECO:0000318"/>
    <property type="project" value="GO_Central"/>
</dbReference>
<organism evidence="6 7">
    <name type="scientific">Chlamydomonas reinhardtii</name>
    <name type="common">Chlamydomonas smithii</name>
    <dbReference type="NCBI Taxonomy" id="3055"/>
    <lineage>
        <taxon>Eukaryota</taxon>
        <taxon>Viridiplantae</taxon>
        <taxon>Chlorophyta</taxon>
        <taxon>core chlorophytes</taxon>
        <taxon>Chlorophyceae</taxon>
        <taxon>CS clade</taxon>
        <taxon>Chlamydomonadales</taxon>
        <taxon>Chlamydomonadaceae</taxon>
        <taxon>Chlamydomonas</taxon>
    </lineage>
</organism>
<feature type="compositionally biased region" description="Low complexity" evidence="5">
    <location>
        <begin position="326"/>
        <end position="337"/>
    </location>
</feature>
<name>A0A2K3D1P5_CHLRE</name>
<feature type="compositionally biased region" description="Acidic residues" evidence="5">
    <location>
        <begin position="582"/>
        <end position="593"/>
    </location>
</feature>
<dbReference type="Gramene" id="PNW74452">
    <property type="protein sequence ID" value="PNW74452"/>
    <property type="gene ID" value="CHLRE_12g484600v5"/>
</dbReference>
<feature type="region of interest" description="Disordered" evidence="5">
    <location>
        <begin position="566"/>
        <end position="605"/>
    </location>
</feature>
<keyword evidence="3 4" id="KW-0949">S-adenosyl-L-methionine</keyword>
<dbReference type="EMBL" id="CM008973">
    <property type="protein sequence ID" value="PNW74452.1"/>
    <property type="molecule type" value="Genomic_DNA"/>
</dbReference>
<evidence type="ECO:0000256" key="2">
    <source>
        <dbReference type="ARBA" id="ARBA00022679"/>
    </source>
</evidence>
<dbReference type="Gene3D" id="3.40.50.150">
    <property type="entry name" value="Vaccinia Virus protein VP39"/>
    <property type="match status" value="1"/>
</dbReference>
<dbReference type="ExpressionAtlas" id="A0A2K3D1P5">
    <property type="expression patterns" value="baseline"/>
</dbReference>
<reference evidence="6 7" key="1">
    <citation type="journal article" date="2007" name="Science">
        <title>The Chlamydomonas genome reveals the evolution of key animal and plant functions.</title>
        <authorList>
            <person name="Merchant S.S."/>
            <person name="Prochnik S.E."/>
            <person name="Vallon O."/>
            <person name="Harris E.H."/>
            <person name="Karpowicz S.J."/>
            <person name="Witman G.B."/>
            <person name="Terry A."/>
            <person name="Salamov A."/>
            <person name="Fritz-Laylin L.K."/>
            <person name="Marechal-Drouard L."/>
            <person name="Marshall W.F."/>
            <person name="Qu L.H."/>
            <person name="Nelson D.R."/>
            <person name="Sanderfoot A.A."/>
            <person name="Spalding M.H."/>
            <person name="Kapitonov V.V."/>
            <person name="Ren Q."/>
            <person name="Ferris P."/>
            <person name="Lindquist E."/>
            <person name="Shapiro H."/>
            <person name="Lucas S.M."/>
            <person name="Grimwood J."/>
            <person name="Schmutz J."/>
            <person name="Cardol P."/>
            <person name="Cerutti H."/>
            <person name="Chanfreau G."/>
            <person name="Chen C.L."/>
            <person name="Cognat V."/>
            <person name="Croft M.T."/>
            <person name="Dent R."/>
            <person name="Dutcher S."/>
            <person name="Fernandez E."/>
            <person name="Fukuzawa H."/>
            <person name="Gonzalez-Ballester D."/>
            <person name="Gonzalez-Halphen D."/>
            <person name="Hallmann A."/>
            <person name="Hanikenne M."/>
            <person name="Hippler M."/>
            <person name="Inwood W."/>
            <person name="Jabbari K."/>
            <person name="Kalanon M."/>
            <person name="Kuras R."/>
            <person name="Lefebvre P.A."/>
            <person name="Lemaire S.D."/>
            <person name="Lobanov A.V."/>
            <person name="Lohr M."/>
            <person name="Manuell A."/>
            <person name="Meier I."/>
            <person name="Mets L."/>
            <person name="Mittag M."/>
            <person name="Mittelmeier T."/>
            <person name="Moroney J.V."/>
            <person name="Moseley J."/>
            <person name="Napoli C."/>
            <person name="Nedelcu A.M."/>
            <person name="Niyogi K."/>
            <person name="Novoselov S.V."/>
            <person name="Paulsen I.T."/>
            <person name="Pazour G."/>
            <person name="Purton S."/>
            <person name="Ral J.P."/>
            <person name="Riano-Pachon D.M."/>
            <person name="Riekhof W."/>
            <person name="Rymarquis L."/>
            <person name="Schroda M."/>
            <person name="Stern D."/>
            <person name="Umen J."/>
            <person name="Willows R."/>
            <person name="Wilson N."/>
            <person name="Zimmer S.L."/>
            <person name="Allmer J."/>
            <person name="Balk J."/>
            <person name="Bisova K."/>
            <person name="Chen C.J."/>
            <person name="Elias M."/>
            <person name="Gendler K."/>
            <person name="Hauser C."/>
            <person name="Lamb M.R."/>
            <person name="Ledford H."/>
            <person name="Long J.C."/>
            <person name="Minagawa J."/>
            <person name="Page M.D."/>
            <person name="Pan J."/>
            <person name="Pootakham W."/>
            <person name="Roje S."/>
            <person name="Rose A."/>
            <person name="Stahlberg E."/>
            <person name="Terauchi A.M."/>
            <person name="Yang P."/>
            <person name="Ball S."/>
            <person name="Bowler C."/>
            <person name="Dieckmann C.L."/>
            <person name="Gladyshev V.N."/>
            <person name="Green P."/>
            <person name="Jorgensen R."/>
            <person name="Mayfield S."/>
            <person name="Mueller-Roeber B."/>
            <person name="Rajamani S."/>
            <person name="Sayre R.T."/>
            <person name="Brokstein P."/>
            <person name="Dubchak I."/>
            <person name="Goodstein D."/>
            <person name="Hornick L."/>
            <person name="Huang Y.W."/>
            <person name="Jhaveri J."/>
            <person name="Luo Y."/>
            <person name="Martinez D."/>
            <person name="Ngau W.C."/>
            <person name="Otillar B."/>
            <person name="Poliakov A."/>
            <person name="Porter A."/>
            <person name="Szajkowski L."/>
            <person name="Werner G."/>
            <person name="Zhou K."/>
            <person name="Grigoriev I.V."/>
            <person name="Rokhsar D.S."/>
            <person name="Grossman A.R."/>
        </authorList>
    </citation>
    <scope>NUCLEOTIDE SEQUENCE [LARGE SCALE GENOMIC DNA]</scope>
    <source>
        <strain evidence="7">CC-503</strain>
    </source>
</reference>
<keyword evidence="1 4" id="KW-0489">Methyltransferase</keyword>
<evidence type="ECO:0000313" key="7">
    <source>
        <dbReference type="Proteomes" id="UP000006906"/>
    </source>
</evidence>
<dbReference type="OrthoDB" id="414133at2759"/>
<dbReference type="PRINTS" id="PR00105">
    <property type="entry name" value="C5METTRFRASE"/>
</dbReference>
<dbReference type="RefSeq" id="XP_042917909.1">
    <property type="nucleotide sequence ID" value="XM_043067814.1"/>
</dbReference>
<feature type="active site" evidence="4">
    <location>
        <position position="170"/>
    </location>
</feature>
<evidence type="ECO:0000256" key="1">
    <source>
        <dbReference type="ARBA" id="ARBA00022603"/>
    </source>
</evidence>
<dbReference type="PANTHER" id="PTHR46098:SF1">
    <property type="entry name" value="TRNA (CYTOSINE(38)-C(5))-METHYLTRANSFERASE"/>
    <property type="match status" value="1"/>
</dbReference>